<evidence type="ECO:0000313" key="3">
    <source>
        <dbReference type="EMBL" id="MDO1582265.1"/>
    </source>
</evidence>
<dbReference type="SUPFAM" id="SSF51011">
    <property type="entry name" value="Glycosyl hydrolase domain"/>
    <property type="match status" value="1"/>
</dbReference>
<protein>
    <submittedName>
        <fullName evidence="3">Alpha-glucosidase family protein</fullName>
    </submittedName>
</protein>
<dbReference type="CDD" id="cd11330">
    <property type="entry name" value="AmyAc_OligoGlu"/>
    <property type="match status" value="1"/>
</dbReference>
<dbReference type="InterPro" id="IPR006047">
    <property type="entry name" value="GH13_cat_dom"/>
</dbReference>
<dbReference type="SMART" id="SM00642">
    <property type="entry name" value="Aamy"/>
    <property type="match status" value="1"/>
</dbReference>
<gene>
    <name evidence="3" type="ORF">Q2T52_09160</name>
</gene>
<dbReference type="InterPro" id="IPR013780">
    <property type="entry name" value="Glyco_hydro_b"/>
</dbReference>
<name>A0ABT8SUZ9_9HYPH</name>
<dbReference type="Gene3D" id="2.60.40.1180">
    <property type="entry name" value="Golgi alpha-mannosidase II"/>
    <property type="match status" value="1"/>
</dbReference>
<dbReference type="RefSeq" id="WP_302076405.1">
    <property type="nucleotide sequence ID" value="NZ_JAUKWQ010000002.1"/>
</dbReference>
<dbReference type="SUPFAM" id="SSF51445">
    <property type="entry name" value="(Trans)glycosidases"/>
    <property type="match status" value="1"/>
</dbReference>
<evidence type="ECO:0000313" key="4">
    <source>
        <dbReference type="Proteomes" id="UP001169006"/>
    </source>
</evidence>
<dbReference type="Pfam" id="PF00128">
    <property type="entry name" value="Alpha-amylase"/>
    <property type="match status" value="1"/>
</dbReference>
<feature type="domain" description="Glycosyl hydrolase family 13 catalytic" evidence="2">
    <location>
        <begin position="20"/>
        <end position="411"/>
    </location>
</feature>
<dbReference type="PANTHER" id="PTHR10357:SF179">
    <property type="entry name" value="NEUTRAL AND BASIC AMINO ACID TRANSPORT PROTEIN RBAT"/>
    <property type="match status" value="1"/>
</dbReference>
<reference evidence="3" key="1">
    <citation type="journal article" date="2015" name="Int. J. Syst. Evol. Microbiol.">
        <title>Rhizobium oryzicola sp. nov., potential plant-growth-promoting endophytic bacteria isolated from rice roots.</title>
        <authorList>
            <person name="Zhang X.X."/>
            <person name="Gao J.S."/>
            <person name="Cao Y.H."/>
            <person name="Sheirdil R.A."/>
            <person name="Wang X.C."/>
            <person name="Zhang L."/>
        </authorList>
    </citation>
    <scope>NUCLEOTIDE SEQUENCE</scope>
    <source>
        <strain evidence="3">05753</strain>
    </source>
</reference>
<evidence type="ECO:0000259" key="2">
    <source>
        <dbReference type="SMART" id="SM00642"/>
    </source>
</evidence>
<dbReference type="Proteomes" id="UP001169006">
    <property type="component" value="Unassembled WGS sequence"/>
</dbReference>
<dbReference type="InterPro" id="IPR032091">
    <property type="entry name" value="Malt_amylase-like_C"/>
</dbReference>
<dbReference type="EMBL" id="JAUKWQ010000002">
    <property type="protein sequence ID" value="MDO1582265.1"/>
    <property type="molecule type" value="Genomic_DNA"/>
</dbReference>
<dbReference type="PANTHER" id="PTHR10357">
    <property type="entry name" value="ALPHA-AMYLASE FAMILY MEMBER"/>
    <property type="match status" value="1"/>
</dbReference>
<reference evidence="3" key="2">
    <citation type="submission" date="2023-07" db="EMBL/GenBank/DDBJ databases">
        <authorList>
            <person name="Sun H."/>
        </authorList>
    </citation>
    <scope>NUCLEOTIDE SEQUENCE</scope>
    <source>
        <strain evidence="3">05753</strain>
    </source>
</reference>
<keyword evidence="4" id="KW-1185">Reference proteome</keyword>
<proteinExistence type="inferred from homology"/>
<dbReference type="InterPro" id="IPR017853">
    <property type="entry name" value="GH"/>
</dbReference>
<comment type="caution">
    <text evidence="3">The sequence shown here is derived from an EMBL/GenBank/DDBJ whole genome shotgun (WGS) entry which is preliminary data.</text>
</comment>
<dbReference type="InterPro" id="IPR045857">
    <property type="entry name" value="O16G_dom_2"/>
</dbReference>
<evidence type="ECO:0000256" key="1">
    <source>
        <dbReference type="ARBA" id="ARBA00008061"/>
    </source>
</evidence>
<dbReference type="Pfam" id="PF16657">
    <property type="entry name" value="Malt_amylase_C"/>
    <property type="match status" value="1"/>
</dbReference>
<dbReference type="Gene3D" id="3.90.400.10">
    <property type="entry name" value="Oligo-1,6-glucosidase, Domain 2"/>
    <property type="match status" value="1"/>
</dbReference>
<comment type="similarity">
    <text evidence="1">Belongs to the glycosyl hydrolase 13 family.</text>
</comment>
<dbReference type="Gene3D" id="3.20.20.80">
    <property type="entry name" value="Glycosidases"/>
    <property type="match status" value="2"/>
</dbReference>
<sequence length="548" mass="61936">MATVAHKGDPNWWRGAVIYQVYPRSFQDTTGDGIGDIKGITQRLPYIASLGVDAIWLSPFFTSPMADMGYDVSDYCNVDPMFGTLADFDEMMEEAHHLGLKVVIDQVISHTSDQHPWFIESRASRTNARADWYIWADPKPDGTAPNNWLSIFGGPGWEWDGVRKQYYMHNFLSSQPDLNFHNPDVQEAMLGTVKFWLERGVDGFRLDTVNYYFHDKQLRNNPPVVYDPQSTGLETDTNPYSMQNHLYDKSQPENIEFLKKLRALLEEYDCRTTVGEVGDGDRSLTTLAIYTSGNDKLHMCYTFDLLSPHFTAAHIRKVVSKCQEIVTNGWVCWAFSNHDVVRHVSRFMETADEREPIAKLAISVLSALRGSICLYQGEELGLPEADLAFEDLRDPYGIRFWPAFKGRDGCRTPMVWQSGKPHGGFTQGGKTWLPVPAEHVTLAVDAQEADGDSILHHYRKTLAFRKAHPALLDGDLTFLDTQADLLAFIREKNGERLLFVFNLTREAQDFPLPAALAQSHPLPMPGYGPAVEDGSVRLKPFDAFCARV</sequence>
<organism evidence="3 4">
    <name type="scientific">Rhizobium oryzicola</name>
    <dbReference type="NCBI Taxonomy" id="1232668"/>
    <lineage>
        <taxon>Bacteria</taxon>
        <taxon>Pseudomonadati</taxon>
        <taxon>Pseudomonadota</taxon>
        <taxon>Alphaproteobacteria</taxon>
        <taxon>Hyphomicrobiales</taxon>
        <taxon>Rhizobiaceae</taxon>
        <taxon>Rhizobium/Agrobacterium group</taxon>
        <taxon>Rhizobium</taxon>
    </lineage>
</organism>
<accession>A0ABT8SUZ9</accession>